<evidence type="ECO:0000313" key="2">
    <source>
        <dbReference type="Proteomes" id="UP001595829"/>
    </source>
</evidence>
<gene>
    <name evidence="1" type="primary">sbnB</name>
    <name evidence="1" type="ORF">ACFPM3_17745</name>
</gene>
<name>A0ABV9XIH7_9ACTN</name>
<evidence type="ECO:0000313" key="1">
    <source>
        <dbReference type="EMBL" id="MFC5023980.1"/>
    </source>
</evidence>
<dbReference type="NCBIfam" id="TIGR03944">
    <property type="entry name" value="dehyd_SbnB_fam"/>
    <property type="match status" value="1"/>
</dbReference>
<dbReference type="PIRSF" id="PIRSF001439">
    <property type="entry name" value="CryM"/>
    <property type="match status" value="1"/>
</dbReference>
<dbReference type="Gene3D" id="3.40.50.720">
    <property type="entry name" value="NAD(P)-binding Rossmann-like Domain"/>
    <property type="match status" value="1"/>
</dbReference>
<accession>A0ABV9XIH7</accession>
<dbReference type="PANTHER" id="PTHR13812:SF19">
    <property type="entry name" value="KETIMINE REDUCTASE MU-CRYSTALLIN"/>
    <property type="match status" value="1"/>
</dbReference>
<dbReference type="InterPro" id="IPR023866">
    <property type="entry name" value="SbnB"/>
</dbReference>
<organism evidence="1 2">
    <name type="scientific">Streptomyces coeruleoprunus</name>
    <dbReference type="NCBI Taxonomy" id="285563"/>
    <lineage>
        <taxon>Bacteria</taxon>
        <taxon>Bacillati</taxon>
        <taxon>Actinomycetota</taxon>
        <taxon>Actinomycetes</taxon>
        <taxon>Kitasatosporales</taxon>
        <taxon>Streptomycetaceae</taxon>
        <taxon>Streptomyces</taxon>
    </lineage>
</organism>
<reference evidence="2" key="1">
    <citation type="journal article" date="2019" name="Int. J. Syst. Evol. Microbiol.">
        <title>The Global Catalogue of Microorganisms (GCM) 10K type strain sequencing project: providing services to taxonomists for standard genome sequencing and annotation.</title>
        <authorList>
            <consortium name="The Broad Institute Genomics Platform"/>
            <consortium name="The Broad Institute Genome Sequencing Center for Infectious Disease"/>
            <person name="Wu L."/>
            <person name="Ma J."/>
        </authorList>
    </citation>
    <scope>NUCLEOTIDE SEQUENCE [LARGE SCALE GENOMIC DNA]</scope>
    <source>
        <strain evidence="2">CGMCC 4.1648</strain>
    </source>
</reference>
<dbReference type="SUPFAM" id="SSF51735">
    <property type="entry name" value="NAD(P)-binding Rossmann-fold domains"/>
    <property type="match status" value="1"/>
</dbReference>
<dbReference type="InterPro" id="IPR003462">
    <property type="entry name" value="ODC_Mu_crystall"/>
</dbReference>
<dbReference type="RefSeq" id="WP_345686945.1">
    <property type="nucleotide sequence ID" value="NZ_BAABIT010000001.1"/>
</dbReference>
<dbReference type="Pfam" id="PF02423">
    <property type="entry name" value="OCD_Mu_crystall"/>
    <property type="match status" value="1"/>
</dbReference>
<proteinExistence type="predicted"/>
<keyword evidence="2" id="KW-1185">Reference proteome</keyword>
<dbReference type="Gene3D" id="3.30.1780.10">
    <property type="entry name" value="ornithine cyclodeaminase, domain 1"/>
    <property type="match status" value="1"/>
</dbReference>
<sequence length="341" mass="37136">MTSQQRPFDFQVVGGAAIRSLIADSRTDIVDTVRTAYLTHHDGDSVNPNSYFLRFPDKPDARIIALPAYVGGDHDVAGIKWIASFPQNIHRNIPRASAALLLNDYETGYPFACLEASQISAARTAASAVLGAEELHGGRSARQITVVGAGVIARNIVEFFDAQGWTAERYVVHDRVPAYADALQRHVTALGHRAEREDDFERAVDGADVVVFATTAGEPWVTRAGTFTAGQTVLNVSLRDLAPEIIAESQNILDDIDHCMTANTSPHLAEQAYGHRDFLDGTLAQVLRGDVKPDRDRPRVFSPFGLGILDLAVGLRVYRAAAARGLTVTVPDFFGETERWA</sequence>
<dbReference type="InterPro" id="IPR023401">
    <property type="entry name" value="ODC_N"/>
</dbReference>
<protein>
    <submittedName>
        <fullName evidence="1">2,3-diaminopropionate biosynthesis protein SbnB</fullName>
    </submittedName>
</protein>
<dbReference type="EMBL" id="JBHSJD010000013">
    <property type="protein sequence ID" value="MFC5023980.1"/>
    <property type="molecule type" value="Genomic_DNA"/>
</dbReference>
<comment type="caution">
    <text evidence="1">The sequence shown here is derived from an EMBL/GenBank/DDBJ whole genome shotgun (WGS) entry which is preliminary data.</text>
</comment>
<dbReference type="InterPro" id="IPR036291">
    <property type="entry name" value="NAD(P)-bd_dom_sf"/>
</dbReference>
<dbReference type="Proteomes" id="UP001595829">
    <property type="component" value="Unassembled WGS sequence"/>
</dbReference>
<dbReference type="PANTHER" id="PTHR13812">
    <property type="entry name" value="KETIMINE REDUCTASE MU-CRYSTALLIN"/>
    <property type="match status" value="1"/>
</dbReference>